<dbReference type="Pfam" id="PF07845">
    <property type="entry name" value="DUF1636"/>
    <property type="match status" value="1"/>
</dbReference>
<dbReference type="EMBL" id="FWXR01000005">
    <property type="protein sequence ID" value="SMC66254.1"/>
    <property type="molecule type" value="Genomic_DNA"/>
</dbReference>
<dbReference type="AlphaFoldDB" id="A0A1W2B075"/>
<reference evidence="1 2" key="1">
    <citation type="submission" date="2017-04" db="EMBL/GenBank/DDBJ databases">
        <authorList>
            <person name="Afonso C.L."/>
            <person name="Miller P.J."/>
            <person name="Scott M.A."/>
            <person name="Spackman E."/>
            <person name="Goraichik I."/>
            <person name="Dimitrov K.M."/>
            <person name="Suarez D.L."/>
            <person name="Swayne D.E."/>
        </authorList>
    </citation>
    <scope>NUCLEOTIDE SEQUENCE [LARGE SCALE GENOMIC DNA]</scope>
    <source>
        <strain evidence="1 2">CGMCC 1.10972</strain>
    </source>
</reference>
<sequence length="141" mass="14736">MIEATFTEAETSAQNRPVLAVCAACSAQTALAGRDSAGKRLIDRLREQTDALGISVRAVPCFAVCDRPVTLAFMTAGKWSYVIGDVDPEIELSEIVAAVDAIAAAPSGVPALSQRPDFFRKGVIARLPPVAMTADGNDGSD</sequence>
<name>A0A1W2B075_9HYPH</name>
<protein>
    <submittedName>
        <fullName evidence="1">Predicted metal-binding protein</fullName>
    </submittedName>
</protein>
<organism evidence="1 2">
    <name type="scientific">Fulvimarina manganoxydans</name>
    <dbReference type="NCBI Taxonomy" id="937218"/>
    <lineage>
        <taxon>Bacteria</taxon>
        <taxon>Pseudomonadati</taxon>
        <taxon>Pseudomonadota</taxon>
        <taxon>Alphaproteobacteria</taxon>
        <taxon>Hyphomicrobiales</taxon>
        <taxon>Aurantimonadaceae</taxon>
        <taxon>Fulvimarina</taxon>
    </lineage>
</organism>
<dbReference type="InterPro" id="IPR012863">
    <property type="entry name" value="DUF1636"/>
</dbReference>
<accession>A0A1W2B075</accession>
<gene>
    <name evidence="1" type="ORF">SAMN06297251_105227</name>
</gene>
<dbReference type="RefSeq" id="WP_170923212.1">
    <property type="nucleotide sequence ID" value="NZ_FWXR01000005.1"/>
</dbReference>
<dbReference type="STRING" id="937218.SAMN06297251_105227"/>
<evidence type="ECO:0000313" key="2">
    <source>
        <dbReference type="Proteomes" id="UP000192656"/>
    </source>
</evidence>
<proteinExistence type="predicted"/>
<dbReference type="Proteomes" id="UP000192656">
    <property type="component" value="Unassembled WGS sequence"/>
</dbReference>
<evidence type="ECO:0000313" key="1">
    <source>
        <dbReference type="EMBL" id="SMC66254.1"/>
    </source>
</evidence>
<keyword evidence="2" id="KW-1185">Reference proteome</keyword>